<dbReference type="AlphaFoldDB" id="A0A2K5ASM9"/>
<dbReference type="GO" id="GO:0003677">
    <property type="term" value="F:DNA binding"/>
    <property type="evidence" value="ECO:0007669"/>
    <property type="project" value="InterPro"/>
</dbReference>
<dbReference type="Proteomes" id="UP000236248">
    <property type="component" value="Chromosome NCAV"/>
</dbReference>
<organism evidence="2 3">
    <name type="scientific">Candidatus Nitrosocaldus cavascurensis</name>
    <dbReference type="NCBI Taxonomy" id="2058097"/>
    <lineage>
        <taxon>Archaea</taxon>
        <taxon>Nitrososphaerota</taxon>
        <taxon>Nitrososphaeria</taxon>
        <taxon>Candidatus Nitrosocaldales</taxon>
        <taxon>Candidatus Nitrosocaldaceae</taxon>
        <taxon>Candidatus Nitrosocaldus</taxon>
    </lineage>
</organism>
<dbReference type="InterPro" id="IPR010982">
    <property type="entry name" value="Lambda_DNA-bd_dom_sf"/>
</dbReference>
<protein>
    <submittedName>
        <fullName evidence="2">Transcriptional regulator</fullName>
    </submittedName>
</protein>
<feature type="domain" description="HTH cro/C1-type" evidence="1">
    <location>
        <begin position="33"/>
        <end position="76"/>
    </location>
</feature>
<dbReference type="CDD" id="cd00093">
    <property type="entry name" value="HTH_XRE"/>
    <property type="match status" value="1"/>
</dbReference>
<evidence type="ECO:0000313" key="3">
    <source>
        <dbReference type="Proteomes" id="UP000236248"/>
    </source>
</evidence>
<keyword evidence="3" id="KW-1185">Reference proteome</keyword>
<dbReference type="PANTHER" id="PTHR40730:SF5">
    <property type="entry name" value="HTH CRO_C1-TYPE DOMAIN-CONTAINING PROTEIN"/>
    <property type="match status" value="1"/>
</dbReference>
<dbReference type="GeneID" id="41595479"/>
<accession>A0A2K5ASM9</accession>
<reference evidence="3" key="1">
    <citation type="submission" date="2018-01" db="EMBL/GenBank/DDBJ databases">
        <authorList>
            <person name="Kerou L M."/>
        </authorList>
    </citation>
    <scope>NUCLEOTIDE SEQUENCE [LARGE SCALE GENOMIC DNA]</scope>
    <source>
        <strain evidence="3">SCU2</strain>
    </source>
</reference>
<sequence>MLLPSEIESRSLIPAIRAIISRRLVNEYNMKEEDVAKLLGITQAAVSNYIRGTRGDAELAKRLMSEPTVVRRIDEISNELATNRAFMPSTMAKYIGLLNYIRHSLLICDIHHAIEKSIDKDICKACEDTLREGLRA</sequence>
<evidence type="ECO:0000313" key="2">
    <source>
        <dbReference type="EMBL" id="SPC34656.1"/>
    </source>
</evidence>
<dbReference type="KEGG" id="ncv:NCAV_1490"/>
<dbReference type="RefSeq" id="WP_103286730.1">
    <property type="nucleotide sequence ID" value="NZ_LT981265.1"/>
</dbReference>
<dbReference type="PROSITE" id="PS50943">
    <property type="entry name" value="HTH_CROC1"/>
    <property type="match status" value="1"/>
</dbReference>
<dbReference type="Pfam" id="PF01381">
    <property type="entry name" value="HTH_3"/>
    <property type="match status" value="1"/>
</dbReference>
<evidence type="ECO:0000259" key="1">
    <source>
        <dbReference type="PROSITE" id="PS50943"/>
    </source>
</evidence>
<dbReference type="InterPro" id="IPR001387">
    <property type="entry name" value="Cro/C1-type_HTH"/>
</dbReference>
<gene>
    <name evidence="2" type="ORF">NCAV_1490</name>
</gene>
<dbReference type="Gene3D" id="1.10.260.40">
    <property type="entry name" value="lambda repressor-like DNA-binding domains"/>
    <property type="match status" value="1"/>
</dbReference>
<dbReference type="EMBL" id="LT981265">
    <property type="protein sequence ID" value="SPC34656.1"/>
    <property type="molecule type" value="Genomic_DNA"/>
</dbReference>
<proteinExistence type="predicted"/>
<dbReference type="SUPFAM" id="SSF47413">
    <property type="entry name" value="lambda repressor-like DNA-binding domains"/>
    <property type="match status" value="1"/>
</dbReference>
<dbReference type="PANTHER" id="PTHR40730">
    <property type="entry name" value="TRANSCRIPTIONAL REGULATOR PROTEIN-LIKE PROTEIN"/>
    <property type="match status" value="1"/>
</dbReference>
<name>A0A2K5ASM9_9ARCH</name>